<comment type="cofactor">
    <cofactor evidence="1">
        <name>FAD</name>
        <dbReference type="ChEBI" id="CHEBI:57692"/>
    </cofactor>
</comment>
<dbReference type="EMBL" id="LUGG01000044">
    <property type="protein sequence ID" value="OBZ65441.1"/>
    <property type="molecule type" value="Genomic_DNA"/>
</dbReference>
<dbReference type="OMA" id="HIVWVES"/>
<keyword evidence="3" id="KW-0274">FAD</keyword>
<dbReference type="InterPro" id="IPR017938">
    <property type="entry name" value="Riboflavin_synthase-like_b-brl"/>
</dbReference>
<keyword evidence="2" id="KW-0285">Flavoprotein</keyword>
<dbReference type="Gene3D" id="1.20.990.10">
    <property type="entry name" value="NADPH-cytochrome p450 Reductase, Chain A, domain 3"/>
    <property type="match status" value="1"/>
</dbReference>
<gene>
    <name evidence="5" type="ORF">A0H81_14533</name>
</gene>
<name>A0A1C7LL09_GRIFR</name>
<feature type="domain" description="FAD-binding FR-type" evidence="4">
    <location>
        <begin position="120"/>
        <end position="330"/>
    </location>
</feature>
<proteinExistence type="predicted"/>
<dbReference type="GO" id="GO:0005829">
    <property type="term" value="C:cytosol"/>
    <property type="evidence" value="ECO:0007669"/>
    <property type="project" value="TreeGrafter"/>
</dbReference>
<dbReference type="SUPFAM" id="SSF52218">
    <property type="entry name" value="Flavoproteins"/>
    <property type="match status" value="1"/>
</dbReference>
<dbReference type="SUPFAM" id="SSF52343">
    <property type="entry name" value="Ferredoxin reductase-like, C-terminal NADP-linked domain"/>
    <property type="match status" value="1"/>
</dbReference>
<dbReference type="InterPro" id="IPR017927">
    <property type="entry name" value="FAD-bd_FR_type"/>
</dbReference>
<dbReference type="STRING" id="5627.A0A1C7LL09"/>
<dbReference type="InterPro" id="IPR029039">
    <property type="entry name" value="Flavoprotein-like_sf"/>
</dbReference>
<dbReference type="InterPro" id="IPR001433">
    <property type="entry name" value="OxRdtase_FAD/NAD-bd"/>
</dbReference>
<dbReference type="Gene3D" id="3.40.50.360">
    <property type="match status" value="1"/>
</dbReference>
<evidence type="ECO:0000256" key="3">
    <source>
        <dbReference type="ARBA" id="ARBA00022827"/>
    </source>
</evidence>
<comment type="caution">
    <text evidence="5">The sequence shown here is derived from an EMBL/GenBank/DDBJ whole genome shotgun (WGS) entry which is preliminary data.</text>
</comment>
<dbReference type="Gene3D" id="2.40.30.10">
    <property type="entry name" value="Translation factors"/>
    <property type="match status" value="1"/>
</dbReference>
<dbReference type="Pfam" id="PF00175">
    <property type="entry name" value="NAD_binding_1"/>
    <property type="match status" value="1"/>
</dbReference>
<dbReference type="PROSITE" id="PS51384">
    <property type="entry name" value="FAD_FR"/>
    <property type="match status" value="1"/>
</dbReference>
<dbReference type="InterPro" id="IPR001709">
    <property type="entry name" value="Flavoprot_Pyr_Nucl_cyt_Rdtase"/>
</dbReference>
<organism evidence="5 6">
    <name type="scientific">Grifola frondosa</name>
    <name type="common">Maitake</name>
    <name type="synonym">Polyporus frondosus</name>
    <dbReference type="NCBI Taxonomy" id="5627"/>
    <lineage>
        <taxon>Eukaryota</taxon>
        <taxon>Fungi</taxon>
        <taxon>Dikarya</taxon>
        <taxon>Basidiomycota</taxon>
        <taxon>Agaricomycotina</taxon>
        <taxon>Agaricomycetes</taxon>
        <taxon>Polyporales</taxon>
        <taxon>Grifolaceae</taxon>
        <taxon>Grifola</taxon>
    </lineage>
</organism>
<evidence type="ECO:0000313" key="5">
    <source>
        <dbReference type="EMBL" id="OBZ65441.1"/>
    </source>
</evidence>
<dbReference type="SUPFAM" id="SSF63380">
    <property type="entry name" value="Riboflavin synthase domain-like"/>
    <property type="match status" value="1"/>
</dbReference>
<dbReference type="Gene3D" id="3.40.50.80">
    <property type="entry name" value="Nucleotide-binding domain of ferredoxin-NADP reductase (FNR) module"/>
    <property type="match status" value="1"/>
</dbReference>
<dbReference type="GO" id="GO:0003958">
    <property type="term" value="F:NADPH-hemoprotein reductase activity"/>
    <property type="evidence" value="ECO:0007669"/>
    <property type="project" value="TreeGrafter"/>
</dbReference>
<evidence type="ECO:0000313" key="6">
    <source>
        <dbReference type="Proteomes" id="UP000092993"/>
    </source>
</evidence>
<dbReference type="PANTHER" id="PTHR19384">
    <property type="entry name" value="NITRIC OXIDE SYNTHASE-RELATED"/>
    <property type="match status" value="1"/>
</dbReference>
<dbReference type="PANTHER" id="PTHR19384:SF127">
    <property type="entry name" value="BIFUNCTIONAL CYTOCHROME P450_NADPH--P450 REDUCTASE"/>
    <property type="match status" value="1"/>
</dbReference>
<dbReference type="GO" id="GO:0050660">
    <property type="term" value="F:flavin adenine dinucleotide binding"/>
    <property type="evidence" value="ECO:0007669"/>
    <property type="project" value="TreeGrafter"/>
</dbReference>
<protein>
    <recommendedName>
        <fullName evidence="4">FAD-binding FR-type domain-containing protein</fullName>
    </recommendedName>
</protein>
<evidence type="ECO:0000256" key="2">
    <source>
        <dbReference type="ARBA" id="ARBA00022630"/>
    </source>
</evidence>
<dbReference type="Proteomes" id="UP000092993">
    <property type="component" value="Unassembled WGS sequence"/>
</dbReference>
<keyword evidence="6" id="KW-1185">Reference proteome</keyword>
<dbReference type="OrthoDB" id="2799393at2759"/>
<evidence type="ECO:0000259" key="4">
    <source>
        <dbReference type="PROSITE" id="PS51384"/>
    </source>
</evidence>
<dbReference type="GO" id="GO:0010181">
    <property type="term" value="F:FMN binding"/>
    <property type="evidence" value="ECO:0007669"/>
    <property type="project" value="TreeGrafter"/>
</dbReference>
<sequence>MSQLTAPFSSSPPPSKGSALVGGKYGVFGCGNRDWMQTYERIPTLCNALFAQHGGEQLVPRGEGDAGGGEFFESFDNWEALVWESLTKAYNTKVEAAPTAGIDVQTVSTGTARTEVLRQAGTALGTVVENRVLTAPGAPVKRHIAFELPEGMTSRAGAYLAILLTNPPRDVKRAIARFGLSPEQEVTLSSGGPTSLPVGKPIILFTLLSGYVELSQPATTRDLDLLAKVCASPTSSAALAVLSISYSELRFRSACSSRCSPRCASDSTRSHPRRSGTRAVHLSVSVLEAPAISGRAEPFLGVGSTYLAELRPGDNVQLAVRASNAVFHPPADLAVPLVMFCAGAGLAPMRGFLQERAMQKKAGRDVTTSLLFFGCRAPKEDYLYAGDDLKEWAESGVVDVRPAFSRISEESLGCKYVQDRVWHDRADIVQAFIGGCKFFVCGSGKAASGVKAALVRVIKEQKKVGDAEAAAAFNEITSGRLAMDLFEASPLLNFQMEYIVFLELRGQQKRQWRHADFLQASDILDSGTAHILTGGPVFIVTTSFEGQPADDAKHFVKWLATSRVFIFIFSSSFIVREGLSLS</sequence>
<evidence type="ECO:0000256" key="1">
    <source>
        <dbReference type="ARBA" id="ARBA00001974"/>
    </source>
</evidence>
<accession>A0A1C7LL09</accession>
<dbReference type="InterPro" id="IPR023173">
    <property type="entry name" value="NADPH_Cyt_P450_Rdtase_alpha"/>
</dbReference>
<dbReference type="PRINTS" id="PR00371">
    <property type="entry name" value="FPNCR"/>
</dbReference>
<dbReference type="AlphaFoldDB" id="A0A1C7LL09"/>
<dbReference type="InterPro" id="IPR039261">
    <property type="entry name" value="FNR_nucleotide-bd"/>
</dbReference>
<reference evidence="5 6" key="1">
    <citation type="submission" date="2016-03" db="EMBL/GenBank/DDBJ databases">
        <title>Whole genome sequencing of Grifola frondosa 9006-11.</title>
        <authorList>
            <person name="Min B."/>
            <person name="Park H."/>
            <person name="Kim J.-G."/>
            <person name="Cho H."/>
            <person name="Oh Y.-L."/>
            <person name="Kong W.-S."/>
            <person name="Choi I.-G."/>
        </authorList>
    </citation>
    <scope>NUCLEOTIDE SEQUENCE [LARGE SCALE GENOMIC DNA]</scope>
    <source>
        <strain evidence="5 6">9006-11</strain>
    </source>
</reference>